<evidence type="ECO:0000313" key="2">
    <source>
        <dbReference type="EMBL" id="OMJ71349.1"/>
    </source>
</evidence>
<dbReference type="Pfam" id="PF04176">
    <property type="entry name" value="TIP41"/>
    <property type="match status" value="1"/>
</dbReference>
<dbReference type="InterPro" id="IPR051330">
    <property type="entry name" value="Phosphatase_reg/MetRdx"/>
</dbReference>
<reference evidence="2 3" key="1">
    <citation type="submission" date="2016-11" db="EMBL/GenBank/DDBJ databases">
        <title>The macronuclear genome of Stentor coeruleus: a giant cell with tiny introns.</title>
        <authorList>
            <person name="Slabodnick M."/>
            <person name="Ruby J.G."/>
            <person name="Reiff S.B."/>
            <person name="Swart E.C."/>
            <person name="Gosai S."/>
            <person name="Prabakaran S."/>
            <person name="Witkowska E."/>
            <person name="Larue G.E."/>
            <person name="Fisher S."/>
            <person name="Freeman R.M."/>
            <person name="Gunawardena J."/>
            <person name="Chu W."/>
            <person name="Stover N.A."/>
            <person name="Gregory B.D."/>
            <person name="Nowacki M."/>
            <person name="Derisi J."/>
            <person name="Roy S.W."/>
            <person name="Marshall W.F."/>
            <person name="Sood P."/>
        </authorList>
    </citation>
    <scope>NUCLEOTIDE SEQUENCE [LARGE SCALE GENOMIC DNA]</scope>
    <source>
        <strain evidence="2">WM001</strain>
    </source>
</reference>
<dbReference type="PANTHER" id="PTHR21021">
    <property type="entry name" value="GAF/PUTATIVE CYTOSKELETAL PROTEIN"/>
    <property type="match status" value="1"/>
</dbReference>
<dbReference type="EMBL" id="MPUH01000999">
    <property type="protein sequence ID" value="OMJ71349.1"/>
    <property type="molecule type" value="Genomic_DNA"/>
</dbReference>
<dbReference type="AlphaFoldDB" id="A0A1R2B3M5"/>
<dbReference type="PANTHER" id="PTHR21021:SF16">
    <property type="entry name" value="TIP41-LIKE PROTEIN"/>
    <property type="match status" value="1"/>
</dbReference>
<sequence length="282" mass="32440">MESYTAGKWEIRLRQGQMMGSESLDKLASEVGVKIPAVVYDNSFLAICHKEKNISFSITANKALELTSFEKRSQVLSQGEEITLESISFLPRDLKVAHAKHWVGRTIPKGATFSEDSSVQEIAKIFQSGCDWTYTTPYKGTWINDGNLIFCKTEEEIPLHRLGMDNPILWGGEVILYEDELDDCGQCKFYVRIRAMADCFFALVRFYLRVDHVIVRIFDTRIFHSYEENSVIREFQAREATYDELRAGGFNISPQWSIDSRQSDIVYGHLKIVHCFKDKISY</sequence>
<dbReference type="GO" id="GO:0005829">
    <property type="term" value="C:cytosol"/>
    <property type="evidence" value="ECO:0007669"/>
    <property type="project" value="TreeGrafter"/>
</dbReference>
<evidence type="ECO:0000313" key="3">
    <source>
        <dbReference type="Proteomes" id="UP000187209"/>
    </source>
</evidence>
<comment type="similarity">
    <text evidence="1">Belongs to the TIP41 family.</text>
</comment>
<evidence type="ECO:0008006" key="4">
    <source>
        <dbReference type="Google" id="ProtNLM"/>
    </source>
</evidence>
<dbReference type="OrthoDB" id="10253878at2759"/>
<evidence type="ECO:0000256" key="1">
    <source>
        <dbReference type="ARBA" id="ARBA00006658"/>
    </source>
</evidence>
<accession>A0A1R2B3M5</accession>
<gene>
    <name evidence="2" type="ORF">SteCoe_30478</name>
</gene>
<keyword evidence="3" id="KW-1185">Reference proteome</keyword>
<organism evidence="2 3">
    <name type="scientific">Stentor coeruleus</name>
    <dbReference type="NCBI Taxonomy" id="5963"/>
    <lineage>
        <taxon>Eukaryota</taxon>
        <taxon>Sar</taxon>
        <taxon>Alveolata</taxon>
        <taxon>Ciliophora</taxon>
        <taxon>Postciliodesmatophora</taxon>
        <taxon>Heterotrichea</taxon>
        <taxon>Heterotrichida</taxon>
        <taxon>Stentoridae</taxon>
        <taxon>Stentor</taxon>
    </lineage>
</organism>
<protein>
    <recommendedName>
        <fullName evidence="4">TIP41-like protein</fullName>
    </recommendedName>
</protein>
<dbReference type="Proteomes" id="UP000187209">
    <property type="component" value="Unassembled WGS sequence"/>
</dbReference>
<proteinExistence type="inferred from homology"/>
<dbReference type="GO" id="GO:0031929">
    <property type="term" value="P:TOR signaling"/>
    <property type="evidence" value="ECO:0007669"/>
    <property type="project" value="TreeGrafter"/>
</dbReference>
<name>A0A1R2B3M5_9CILI</name>
<dbReference type="InterPro" id="IPR007303">
    <property type="entry name" value="TIP41-like"/>
</dbReference>
<comment type="caution">
    <text evidence="2">The sequence shown here is derived from an EMBL/GenBank/DDBJ whole genome shotgun (WGS) entry which is preliminary data.</text>
</comment>